<keyword evidence="2" id="KW-1185">Reference proteome</keyword>
<reference evidence="1 2" key="1">
    <citation type="submission" date="2017-02" db="EMBL/GenBank/DDBJ databases">
        <title>Pseudoalteromonas ulvae TC14 Genome.</title>
        <authorList>
            <person name="Molmeret M."/>
        </authorList>
    </citation>
    <scope>NUCLEOTIDE SEQUENCE [LARGE SCALE GENOMIC DNA]</scope>
    <source>
        <strain evidence="1">TC14</strain>
    </source>
</reference>
<name>A0A244CUF5_PSEDV</name>
<sequence length="373" mass="41554">MSKPLFKSLTKPLFSSLTASVKQAINSRYVTTLNPAGGMYYSFEPLEIPADIEFEMEVEVAYTGGELGYYPVFDTSPNNTVPRFTLQRNTYIDNGQSWEHGSFQLRVNNDIGNPRYLTTDIENRNPDFPRKVNTITIKRENDVFFMKTNEGSFSSLIHASNGWDTYTLEGLANYSGFSFFNLKVWLNGNRSTGKLVRDYRFDDSDGVLINYATELGANLWDNQRFVDANGADSLVEVTQGSEYDLQLLSASPNNVATGMRVLSFKGLSIGNTYIYKVKSTRPVNIAAYDGSYRLISLAKSSESLTFFASEITRLYVCPIDSEVVTITSPSVQKADGYGKALNVTAADRELMTFDVARNAWIGEATGKVIEVAQ</sequence>
<dbReference type="EMBL" id="MWPV01000001">
    <property type="protein sequence ID" value="OUL59252.1"/>
    <property type="molecule type" value="Genomic_DNA"/>
</dbReference>
<proteinExistence type="predicted"/>
<accession>A0A244CUF5</accession>
<dbReference type="Proteomes" id="UP000194841">
    <property type="component" value="Unassembled WGS sequence"/>
</dbReference>
<comment type="caution">
    <text evidence="1">The sequence shown here is derived from an EMBL/GenBank/DDBJ whole genome shotgun (WGS) entry which is preliminary data.</text>
</comment>
<dbReference type="AlphaFoldDB" id="A0A244CUF5"/>
<gene>
    <name evidence="1" type="ORF">B1199_03005</name>
</gene>
<evidence type="ECO:0000313" key="2">
    <source>
        <dbReference type="Proteomes" id="UP000194841"/>
    </source>
</evidence>
<evidence type="ECO:0000313" key="1">
    <source>
        <dbReference type="EMBL" id="OUL59252.1"/>
    </source>
</evidence>
<organism evidence="1 2">
    <name type="scientific">Pseudoalteromonas ulvae</name>
    <dbReference type="NCBI Taxonomy" id="107327"/>
    <lineage>
        <taxon>Bacteria</taxon>
        <taxon>Pseudomonadati</taxon>
        <taxon>Pseudomonadota</taxon>
        <taxon>Gammaproteobacteria</taxon>
        <taxon>Alteromonadales</taxon>
        <taxon>Pseudoalteromonadaceae</taxon>
        <taxon>Pseudoalteromonas</taxon>
    </lineage>
</organism>
<protein>
    <submittedName>
        <fullName evidence="1">Uncharacterized protein</fullName>
    </submittedName>
</protein>